<proteinExistence type="predicted"/>
<dbReference type="InParanoid" id="A0A7J8J0Z0"/>
<comment type="caution">
    <text evidence="1">The sequence shown here is derived from an EMBL/GenBank/DDBJ whole genome shotgun (WGS) entry which is preliminary data.</text>
</comment>
<dbReference type="EMBL" id="JACASF010000003">
    <property type="protein sequence ID" value="KAF6489995.1"/>
    <property type="molecule type" value="Genomic_DNA"/>
</dbReference>
<dbReference type="Proteomes" id="UP000550707">
    <property type="component" value="Unassembled WGS sequence"/>
</dbReference>
<name>A0A7J8J0Z0_MOLMO</name>
<protein>
    <submittedName>
        <fullName evidence="1">Uncharacterized protein</fullName>
    </submittedName>
</protein>
<keyword evidence="2" id="KW-1185">Reference proteome</keyword>
<accession>A0A7J8J0Z0</accession>
<sequence length="138" mass="15097">MPHKGCPPTPNGRTGSTAVTIVSTDEDNLIWGMFPAVMAPNGLEKIGTSHILAENRTGKVGQNVNPESALREKRQFGGRFKINPCRTKPLILNQDAHQVPCVFLNYIRPLGQSYSTCFSRTGGSRGISTFFLNHKSLV</sequence>
<organism evidence="1 2">
    <name type="scientific">Molossus molossus</name>
    <name type="common">Pallas' mastiff bat</name>
    <name type="synonym">Vespertilio molossus</name>
    <dbReference type="NCBI Taxonomy" id="27622"/>
    <lineage>
        <taxon>Eukaryota</taxon>
        <taxon>Metazoa</taxon>
        <taxon>Chordata</taxon>
        <taxon>Craniata</taxon>
        <taxon>Vertebrata</taxon>
        <taxon>Euteleostomi</taxon>
        <taxon>Mammalia</taxon>
        <taxon>Eutheria</taxon>
        <taxon>Laurasiatheria</taxon>
        <taxon>Chiroptera</taxon>
        <taxon>Yangochiroptera</taxon>
        <taxon>Molossidae</taxon>
        <taxon>Molossus</taxon>
    </lineage>
</organism>
<dbReference type="AlphaFoldDB" id="A0A7J8J0Z0"/>
<gene>
    <name evidence="1" type="ORF">HJG59_010372</name>
</gene>
<evidence type="ECO:0000313" key="2">
    <source>
        <dbReference type="Proteomes" id="UP000550707"/>
    </source>
</evidence>
<reference evidence="1 2" key="1">
    <citation type="journal article" date="2020" name="Nature">
        <title>Six reference-quality genomes reveal evolution of bat adaptations.</title>
        <authorList>
            <person name="Jebb D."/>
            <person name="Huang Z."/>
            <person name="Pippel M."/>
            <person name="Hughes G.M."/>
            <person name="Lavrichenko K."/>
            <person name="Devanna P."/>
            <person name="Winkler S."/>
            <person name="Jermiin L.S."/>
            <person name="Skirmuntt E.C."/>
            <person name="Katzourakis A."/>
            <person name="Burkitt-Gray L."/>
            <person name="Ray D.A."/>
            <person name="Sullivan K.A.M."/>
            <person name="Roscito J.G."/>
            <person name="Kirilenko B.M."/>
            <person name="Davalos L.M."/>
            <person name="Corthals A.P."/>
            <person name="Power M.L."/>
            <person name="Jones G."/>
            <person name="Ransome R.D."/>
            <person name="Dechmann D.K.N."/>
            <person name="Locatelli A.G."/>
            <person name="Puechmaille S.J."/>
            <person name="Fedrigo O."/>
            <person name="Jarvis E.D."/>
            <person name="Hiller M."/>
            <person name="Vernes S.C."/>
            <person name="Myers E.W."/>
            <person name="Teeling E.C."/>
        </authorList>
    </citation>
    <scope>NUCLEOTIDE SEQUENCE [LARGE SCALE GENOMIC DNA]</scope>
    <source>
        <strain evidence="1">MMolMol1</strain>
        <tissue evidence="1">Muscle</tissue>
    </source>
</reference>
<evidence type="ECO:0000313" key="1">
    <source>
        <dbReference type="EMBL" id="KAF6489995.1"/>
    </source>
</evidence>